<name>M6WD21_LEPBO</name>
<dbReference type="AlphaFoldDB" id="M6WD21"/>
<keyword evidence="1" id="KW-1133">Transmembrane helix</keyword>
<dbReference type="STRING" id="1192866.LEP1GSC133_3491"/>
<evidence type="ECO:0000313" key="2">
    <source>
        <dbReference type="EMBL" id="EMO63084.1"/>
    </source>
</evidence>
<organism evidence="2 3">
    <name type="scientific">Leptospira borgpetersenii serovar Pomona str. 200901868</name>
    <dbReference type="NCBI Taxonomy" id="1192866"/>
    <lineage>
        <taxon>Bacteria</taxon>
        <taxon>Pseudomonadati</taxon>
        <taxon>Spirochaetota</taxon>
        <taxon>Spirochaetia</taxon>
        <taxon>Leptospirales</taxon>
        <taxon>Leptospiraceae</taxon>
        <taxon>Leptospira</taxon>
    </lineage>
</organism>
<dbReference type="Proteomes" id="UP000012159">
    <property type="component" value="Unassembled WGS sequence"/>
</dbReference>
<gene>
    <name evidence="2" type="ORF">LEP1GSC133_3491</name>
</gene>
<sequence length="71" mass="8132">MLKGKIQRIFLLGTSFYFYMSWRKEFIILLLYSIVIDYFASLKIQAAAPGSKKENLAFAVPSHESGVTRLL</sequence>
<evidence type="ECO:0000313" key="3">
    <source>
        <dbReference type="Proteomes" id="UP000012159"/>
    </source>
</evidence>
<comment type="caution">
    <text evidence="2">The sequence shown here is derived from an EMBL/GenBank/DDBJ whole genome shotgun (WGS) entry which is preliminary data.</text>
</comment>
<keyword evidence="1" id="KW-0812">Transmembrane</keyword>
<accession>M6WD21</accession>
<reference evidence="2 3" key="1">
    <citation type="submission" date="2013-01" db="EMBL/GenBank/DDBJ databases">
        <authorList>
            <person name="Harkins D.M."/>
            <person name="Durkin A.S."/>
            <person name="Brinkac L.M."/>
            <person name="Haft D.H."/>
            <person name="Selengut J.D."/>
            <person name="Sanka R."/>
            <person name="DePew J."/>
            <person name="Purushe J."/>
            <person name="Picardeau M."/>
            <person name="Werts C."/>
            <person name="Goarant C."/>
            <person name="Vinetz J.M."/>
            <person name="Sutton G.G."/>
            <person name="Nierman W.C."/>
            <person name="Fouts D.E."/>
        </authorList>
    </citation>
    <scope>NUCLEOTIDE SEQUENCE [LARGE SCALE GENOMIC DNA]</scope>
    <source>
        <strain evidence="2 3">200901868</strain>
    </source>
</reference>
<keyword evidence="1" id="KW-0472">Membrane</keyword>
<protein>
    <submittedName>
        <fullName evidence="2">Uncharacterized protein</fullName>
    </submittedName>
</protein>
<feature type="transmembrane region" description="Helical" evidence="1">
    <location>
        <begin position="26"/>
        <end position="44"/>
    </location>
</feature>
<proteinExistence type="predicted"/>
<dbReference type="EMBL" id="AKWF02000063">
    <property type="protein sequence ID" value="EMO63084.1"/>
    <property type="molecule type" value="Genomic_DNA"/>
</dbReference>
<evidence type="ECO:0000256" key="1">
    <source>
        <dbReference type="SAM" id="Phobius"/>
    </source>
</evidence>